<keyword evidence="1" id="KW-1185">Reference proteome</keyword>
<evidence type="ECO:0000313" key="2">
    <source>
        <dbReference type="RefSeq" id="XP_026287041.2"/>
    </source>
</evidence>
<evidence type="ECO:0000313" key="1">
    <source>
        <dbReference type="Proteomes" id="UP000504606"/>
    </source>
</evidence>
<dbReference type="KEGG" id="foc:113212523"/>
<dbReference type="AlphaFoldDB" id="A0A6J1T8P4"/>
<reference evidence="2" key="1">
    <citation type="submission" date="2025-08" db="UniProtKB">
        <authorList>
            <consortium name="RefSeq"/>
        </authorList>
    </citation>
    <scope>IDENTIFICATION</scope>
    <source>
        <tissue evidence="2">Whole organism</tissue>
    </source>
</reference>
<organism evidence="1 2">
    <name type="scientific">Frankliniella occidentalis</name>
    <name type="common">Western flower thrips</name>
    <name type="synonym">Euthrips occidentalis</name>
    <dbReference type="NCBI Taxonomy" id="133901"/>
    <lineage>
        <taxon>Eukaryota</taxon>
        <taxon>Metazoa</taxon>
        <taxon>Ecdysozoa</taxon>
        <taxon>Arthropoda</taxon>
        <taxon>Hexapoda</taxon>
        <taxon>Insecta</taxon>
        <taxon>Pterygota</taxon>
        <taxon>Neoptera</taxon>
        <taxon>Paraneoptera</taxon>
        <taxon>Thysanoptera</taxon>
        <taxon>Terebrantia</taxon>
        <taxon>Thripoidea</taxon>
        <taxon>Thripidae</taxon>
        <taxon>Frankliniella</taxon>
    </lineage>
</organism>
<gene>
    <name evidence="2" type="primary">LOC113212523</name>
</gene>
<accession>A0A6J1T8P4</accession>
<dbReference type="RefSeq" id="XP_026287041.2">
    <property type="nucleotide sequence ID" value="XM_026431256.2"/>
</dbReference>
<dbReference type="GeneID" id="113212523"/>
<dbReference type="Proteomes" id="UP000504606">
    <property type="component" value="Unplaced"/>
</dbReference>
<protein>
    <submittedName>
        <fullName evidence="2">Uncharacterized protein LOC113212523</fullName>
    </submittedName>
</protein>
<proteinExistence type="predicted"/>
<sequence length="182" mass="20733">MVEVEKMKSLKRLEVKCVDELDYPDLPLQLEELTIRLPGENQLRCVVRMARLRSLRINNCFCPDMNFIPSQHGALRWLSLGFCVDRKNIMMSLIRAYASSVQELHIVCSVRKDYLDEAFYFPDLGEELAACSLHALLRLVLERPADDPCSGHVAGCLLQCRTIGISLPHVQVVCEMCHNSPF</sequence>
<name>A0A6J1T8P4_FRAOC</name>